<gene>
    <name evidence="2" type="ORF">M378DRAFT_475659</name>
</gene>
<keyword evidence="3" id="KW-1185">Reference proteome</keyword>
<evidence type="ECO:0000313" key="2">
    <source>
        <dbReference type="EMBL" id="KIL70632.1"/>
    </source>
</evidence>
<accession>A0A0C2X8E6</accession>
<feature type="compositionally biased region" description="Pro residues" evidence="1">
    <location>
        <begin position="369"/>
        <end position="382"/>
    </location>
</feature>
<dbReference type="HOGENOM" id="CLU_470866_0_0_1"/>
<reference evidence="2 3" key="1">
    <citation type="submission" date="2014-04" db="EMBL/GenBank/DDBJ databases">
        <title>Evolutionary Origins and Diversification of the Mycorrhizal Mutualists.</title>
        <authorList>
            <consortium name="DOE Joint Genome Institute"/>
            <consortium name="Mycorrhizal Genomics Consortium"/>
            <person name="Kohler A."/>
            <person name="Kuo A."/>
            <person name="Nagy L.G."/>
            <person name="Floudas D."/>
            <person name="Copeland A."/>
            <person name="Barry K.W."/>
            <person name="Cichocki N."/>
            <person name="Veneault-Fourrey C."/>
            <person name="LaButti K."/>
            <person name="Lindquist E.A."/>
            <person name="Lipzen A."/>
            <person name="Lundell T."/>
            <person name="Morin E."/>
            <person name="Murat C."/>
            <person name="Riley R."/>
            <person name="Ohm R."/>
            <person name="Sun H."/>
            <person name="Tunlid A."/>
            <person name="Henrissat B."/>
            <person name="Grigoriev I.V."/>
            <person name="Hibbett D.S."/>
            <person name="Martin F."/>
        </authorList>
    </citation>
    <scope>NUCLEOTIDE SEQUENCE [LARGE SCALE GENOMIC DNA]</scope>
    <source>
        <strain evidence="2 3">Koide BX008</strain>
    </source>
</reference>
<feature type="region of interest" description="Disordered" evidence="1">
    <location>
        <begin position="113"/>
        <end position="170"/>
    </location>
</feature>
<feature type="compositionally biased region" description="Pro residues" evidence="1">
    <location>
        <begin position="38"/>
        <end position="49"/>
    </location>
</feature>
<feature type="compositionally biased region" description="Low complexity" evidence="1">
    <location>
        <begin position="352"/>
        <end position="368"/>
    </location>
</feature>
<feature type="region of interest" description="Disordered" evidence="1">
    <location>
        <begin position="323"/>
        <end position="434"/>
    </location>
</feature>
<evidence type="ECO:0000313" key="3">
    <source>
        <dbReference type="Proteomes" id="UP000054549"/>
    </source>
</evidence>
<dbReference type="EMBL" id="KN818223">
    <property type="protein sequence ID" value="KIL70632.1"/>
    <property type="molecule type" value="Genomic_DNA"/>
</dbReference>
<dbReference type="STRING" id="946122.A0A0C2X8E6"/>
<evidence type="ECO:0000256" key="1">
    <source>
        <dbReference type="SAM" id="MobiDB-lite"/>
    </source>
</evidence>
<sequence>MGFETPQEANVAYNHPVQPPSLSSPVSHRRRSLAYTRSPPPPPNIPIPSIPDQLQDPSYPSPSISDTDHPYSAATSPHANGFPVRSMSYSRPSASPNLTTIAAFSHNLNVKPNVGMPSLPPDDLSDPPPQSFLPTSPKRAERKRRPSGEDGLLSPNPTGRKDRQPSSRSALTRALELARHAVHLDTTNDNPAAAVEAYAQSVSLLSQVMERVRRGEDGAKRTRSPEAQEEEVRRLQNIHDTYADRMNILSIIYSIPATPYTSLAYAATATSTSSASNSSSSSITLLQTTSQSHHVSSLPYYSDGRIGDHDIDSGEIMRQAMFPIDDVPPGPAHHPYANQYDTSERNTSKTQSRFSISASRRRAGSYLPPAAPPPAESLPPAPVSANIDSKDPPPEFQQGHKRNGSGRLLRLDEKDEGSPEGQVPFSRETSDSETTPILTRRLEYFAALLKSRHHLRSNQMPRDRVPHRNYRIDPTPRLIYKSTCHQRKVQFICEGLKRPPLRVSAQPLRLNHMVHTLVDLQRLLCREAQLPSQRQAEYGLHPNLVESHRVRCLFQTKGRLYLRLFHRAGQCEKSQYPLN</sequence>
<protein>
    <recommendedName>
        <fullName evidence="4">MIT domain-containing protein</fullName>
    </recommendedName>
</protein>
<proteinExistence type="predicted"/>
<name>A0A0C2X8E6_AMAMK</name>
<feature type="region of interest" description="Disordered" evidence="1">
    <location>
        <begin position="1"/>
        <end position="94"/>
    </location>
</feature>
<dbReference type="InParanoid" id="A0A0C2X8E6"/>
<dbReference type="OrthoDB" id="2245455at2759"/>
<dbReference type="Proteomes" id="UP000054549">
    <property type="component" value="Unassembled WGS sequence"/>
</dbReference>
<feature type="compositionally biased region" description="Polar residues" evidence="1">
    <location>
        <begin position="55"/>
        <end position="65"/>
    </location>
</feature>
<dbReference type="AlphaFoldDB" id="A0A0C2X8E6"/>
<evidence type="ECO:0008006" key="4">
    <source>
        <dbReference type="Google" id="ProtNLM"/>
    </source>
</evidence>
<organism evidence="2 3">
    <name type="scientific">Amanita muscaria (strain Koide BX008)</name>
    <dbReference type="NCBI Taxonomy" id="946122"/>
    <lineage>
        <taxon>Eukaryota</taxon>
        <taxon>Fungi</taxon>
        <taxon>Dikarya</taxon>
        <taxon>Basidiomycota</taxon>
        <taxon>Agaricomycotina</taxon>
        <taxon>Agaricomycetes</taxon>
        <taxon>Agaricomycetidae</taxon>
        <taxon>Agaricales</taxon>
        <taxon>Pluteineae</taxon>
        <taxon>Amanitaceae</taxon>
        <taxon>Amanita</taxon>
    </lineage>
</organism>